<dbReference type="GO" id="GO:0005829">
    <property type="term" value="C:cytosol"/>
    <property type="evidence" value="ECO:0007669"/>
    <property type="project" value="TreeGrafter"/>
</dbReference>
<keyword evidence="8" id="KW-0443">Lipid metabolism</keyword>
<keyword evidence="3" id="KW-0808">Transferase</keyword>
<name>A0A5J4WQ66_9EUKA</name>
<dbReference type="UniPathway" id="UPA00057">
    <property type="reaction ID" value="UER00098"/>
</dbReference>
<proteinExistence type="predicted"/>
<evidence type="ECO:0000256" key="3">
    <source>
        <dbReference type="ARBA" id="ARBA00022679"/>
    </source>
</evidence>
<dbReference type="Proteomes" id="UP000324800">
    <property type="component" value="Unassembled WGS sequence"/>
</dbReference>
<dbReference type="SUPFAM" id="SSF55060">
    <property type="entry name" value="GHMP Kinase, C-terminal domain"/>
    <property type="match status" value="1"/>
</dbReference>
<evidence type="ECO:0000259" key="10">
    <source>
        <dbReference type="Pfam" id="PF00288"/>
    </source>
</evidence>
<keyword evidence="6" id="KW-0067">ATP-binding</keyword>
<reference evidence="11 12" key="1">
    <citation type="submission" date="2019-03" db="EMBL/GenBank/DDBJ databases">
        <title>Single cell metagenomics reveals metabolic interactions within the superorganism composed of flagellate Streblomastix strix and complex community of Bacteroidetes bacteria on its surface.</title>
        <authorList>
            <person name="Treitli S.C."/>
            <person name="Kolisko M."/>
            <person name="Husnik F."/>
            <person name="Keeling P."/>
            <person name="Hampl V."/>
        </authorList>
    </citation>
    <scope>NUCLEOTIDE SEQUENCE [LARGE SCALE GENOMIC DNA]</scope>
    <source>
        <strain evidence="11">ST1C</strain>
    </source>
</reference>
<evidence type="ECO:0000256" key="5">
    <source>
        <dbReference type="ARBA" id="ARBA00022777"/>
    </source>
</evidence>
<evidence type="ECO:0000256" key="4">
    <source>
        <dbReference type="ARBA" id="ARBA00022741"/>
    </source>
</evidence>
<dbReference type="GO" id="GO:0005524">
    <property type="term" value="F:ATP binding"/>
    <property type="evidence" value="ECO:0007669"/>
    <property type="project" value="UniProtKB-KW"/>
</dbReference>
<dbReference type="InterPro" id="IPR006205">
    <property type="entry name" value="Mev_gal_kin"/>
</dbReference>
<dbReference type="InterPro" id="IPR036554">
    <property type="entry name" value="GHMP_kinase_C_sf"/>
</dbReference>
<dbReference type="PANTHER" id="PTHR43290">
    <property type="entry name" value="MEVALONATE KINASE"/>
    <property type="match status" value="1"/>
</dbReference>
<keyword evidence="7" id="KW-0460">Magnesium</keyword>
<dbReference type="Gene3D" id="3.30.70.890">
    <property type="entry name" value="GHMP kinase, C-terminal domain"/>
    <property type="match status" value="1"/>
</dbReference>
<evidence type="ECO:0000313" key="12">
    <source>
        <dbReference type="Proteomes" id="UP000324800"/>
    </source>
</evidence>
<dbReference type="GO" id="GO:0004496">
    <property type="term" value="F:mevalonate kinase activity"/>
    <property type="evidence" value="ECO:0007669"/>
    <property type="project" value="InterPro"/>
</dbReference>
<evidence type="ECO:0000256" key="7">
    <source>
        <dbReference type="ARBA" id="ARBA00022842"/>
    </source>
</evidence>
<accession>A0A5J4WQ66</accession>
<dbReference type="EMBL" id="SNRW01001283">
    <property type="protein sequence ID" value="KAA6397018.1"/>
    <property type="molecule type" value="Genomic_DNA"/>
</dbReference>
<organism evidence="11 12">
    <name type="scientific">Streblomastix strix</name>
    <dbReference type="NCBI Taxonomy" id="222440"/>
    <lineage>
        <taxon>Eukaryota</taxon>
        <taxon>Metamonada</taxon>
        <taxon>Preaxostyla</taxon>
        <taxon>Oxymonadida</taxon>
        <taxon>Streblomastigidae</taxon>
        <taxon>Streblomastix</taxon>
    </lineage>
</organism>
<gene>
    <name evidence="11" type="ORF">EZS28_007459</name>
</gene>
<keyword evidence="4" id="KW-0547">Nucleotide-binding</keyword>
<dbReference type="InterPro" id="IPR020568">
    <property type="entry name" value="Ribosomal_Su5_D2-typ_SF"/>
</dbReference>
<dbReference type="Pfam" id="PF00288">
    <property type="entry name" value="GHMP_kinases_N"/>
    <property type="match status" value="1"/>
</dbReference>
<dbReference type="GO" id="GO:0019287">
    <property type="term" value="P:isopentenyl diphosphate biosynthetic process, mevalonate pathway"/>
    <property type="evidence" value="ECO:0007669"/>
    <property type="project" value="UniProtKB-UniPathway"/>
</dbReference>
<evidence type="ECO:0000256" key="6">
    <source>
        <dbReference type="ARBA" id="ARBA00022840"/>
    </source>
</evidence>
<dbReference type="InterPro" id="IPR006204">
    <property type="entry name" value="GHMP_kinase_N_dom"/>
</dbReference>
<dbReference type="Gene3D" id="3.30.230.10">
    <property type="match status" value="1"/>
</dbReference>
<comment type="pathway">
    <text evidence="9">Isoprenoid biosynthesis; isopentenyl diphosphate biosynthesis via mevalonate pathway; isopentenyl diphosphate from (R)-mevalonate: step 1/3.</text>
</comment>
<evidence type="ECO:0000256" key="1">
    <source>
        <dbReference type="ARBA" id="ARBA00022490"/>
    </source>
</evidence>
<dbReference type="OrthoDB" id="1652964at2759"/>
<keyword evidence="2" id="KW-0444">Lipid biosynthesis</keyword>
<comment type="caution">
    <text evidence="11">The sequence shown here is derived from an EMBL/GenBank/DDBJ whole genome shotgun (WGS) entry which is preliminary data.</text>
</comment>
<keyword evidence="1" id="KW-0963">Cytoplasm</keyword>
<feature type="domain" description="GHMP kinase N-terminal" evidence="10">
    <location>
        <begin position="159"/>
        <end position="202"/>
    </location>
</feature>
<sequence length="267" mass="29317">MQGCAPIIEICCSAPGKIILFGEHAVVYGTNALLGAINLRTQCSVSKPRDAIQSDLVIIINQDDVRYVYTIRKTEICDVFHEINAMQSKLTLSSDFSDSQLQYDENKTYKAIQSHIFEKFKKKEIIEIPEQFLNSIRCVLGVLTASICHQATNFKIFNESNIPCYIEFTSTIPIGCGIGSSAAFNSSLSASLFMFFKFQANQSLILSHYSIPGKLTGAGGGGCVFGLLQDQMDQLLIKAVCEDLSAAGFEPFVARVGEDGVRIELLK</sequence>
<dbReference type="SUPFAM" id="SSF54211">
    <property type="entry name" value="Ribosomal protein S5 domain 2-like"/>
    <property type="match status" value="1"/>
</dbReference>
<evidence type="ECO:0000256" key="9">
    <source>
        <dbReference type="ARBA" id="ARBA00029438"/>
    </source>
</evidence>
<dbReference type="PANTHER" id="PTHR43290:SF2">
    <property type="entry name" value="MEVALONATE KINASE"/>
    <property type="match status" value="1"/>
</dbReference>
<evidence type="ECO:0000256" key="8">
    <source>
        <dbReference type="ARBA" id="ARBA00023098"/>
    </source>
</evidence>
<protein>
    <recommendedName>
        <fullName evidence="10">GHMP kinase N-terminal domain-containing protein</fullName>
    </recommendedName>
</protein>
<evidence type="ECO:0000256" key="2">
    <source>
        <dbReference type="ARBA" id="ARBA00022516"/>
    </source>
</evidence>
<dbReference type="InterPro" id="IPR014721">
    <property type="entry name" value="Ribsml_uS5_D2-typ_fold_subgr"/>
</dbReference>
<evidence type="ECO:0000313" key="11">
    <source>
        <dbReference type="EMBL" id="KAA6397018.1"/>
    </source>
</evidence>
<dbReference type="AlphaFoldDB" id="A0A5J4WQ66"/>
<keyword evidence="5" id="KW-0418">Kinase</keyword>